<evidence type="ECO:0000313" key="1">
    <source>
        <dbReference type="EMBL" id="EMY13039.1"/>
    </source>
</evidence>
<accession>N1U558</accession>
<reference evidence="1 2" key="1">
    <citation type="submission" date="2013-02" db="EMBL/GenBank/DDBJ databases">
        <authorList>
            <person name="Harkins D.M."/>
            <person name="Durkin A.S."/>
            <person name="Brinkac L.M."/>
            <person name="Haft D.H."/>
            <person name="Selengut J.D."/>
            <person name="Sanka R."/>
            <person name="DePew J."/>
            <person name="Purushe J."/>
            <person name="Haake D.A."/>
            <person name="Matsunaga J."/>
            <person name="Vinetz J.M."/>
            <person name="Sutton G.G."/>
            <person name="Nierman W.C."/>
            <person name="Fouts D.E."/>
        </authorList>
    </citation>
    <scope>NUCLEOTIDE SEQUENCE [LARGE SCALE GENOMIC DNA]</scope>
    <source>
        <strain evidence="1 2">Ecochallenge</strain>
    </source>
</reference>
<evidence type="ECO:0000313" key="2">
    <source>
        <dbReference type="Proteomes" id="UP000012249"/>
    </source>
</evidence>
<organism evidence="1 2">
    <name type="scientific">Leptospira weilii str. Ecochallenge</name>
    <dbReference type="NCBI Taxonomy" id="1049986"/>
    <lineage>
        <taxon>Bacteria</taxon>
        <taxon>Pseudomonadati</taxon>
        <taxon>Spirochaetota</taxon>
        <taxon>Spirochaetia</taxon>
        <taxon>Leptospirales</taxon>
        <taxon>Leptospiraceae</taxon>
        <taxon>Leptospira</taxon>
    </lineage>
</organism>
<comment type="caution">
    <text evidence="1">The sequence shown here is derived from an EMBL/GenBank/DDBJ whole genome shotgun (WGS) entry which is preliminary data.</text>
</comment>
<protein>
    <submittedName>
        <fullName evidence="1">Uncharacterized protein</fullName>
    </submittedName>
</protein>
<name>N1U558_9LEPT</name>
<gene>
    <name evidence="1" type="ORF">LEP1GSC043_2725</name>
</gene>
<sequence>MFMSKQEAHFWFLVFGKLESLDDYEDKKTKEPFKNFRNS</sequence>
<dbReference type="AlphaFoldDB" id="N1U558"/>
<dbReference type="EMBL" id="AHMI02000262">
    <property type="protein sequence ID" value="EMY13039.1"/>
    <property type="molecule type" value="Genomic_DNA"/>
</dbReference>
<dbReference type="Proteomes" id="UP000012249">
    <property type="component" value="Unassembled WGS sequence"/>
</dbReference>
<proteinExistence type="predicted"/>